<proteinExistence type="predicted"/>
<evidence type="ECO:0008006" key="3">
    <source>
        <dbReference type="Google" id="ProtNLM"/>
    </source>
</evidence>
<protein>
    <recommendedName>
        <fullName evidence="3">COMM domain containing 9</fullName>
    </recommendedName>
</protein>
<dbReference type="Proteomes" id="UP001286313">
    <property type="component" value="Unassembled WGS sequence"/>
</dbReference>
<evidence type="ECO:0000313" key="1">
    <source>
        <dbReference type="EMBL" id="KAK3864383.1"/>
    </source>
</evidence>
<gene>
    <name evidence="1" type="ORF">Pcinc_029929</name>
</gene>
<reference evidence="1" key="1">
    <citation type="submission" date="2023-10" db="EMBL/GenBank/DDBJ databases">
        <title>Genome assemblies of two species of porcelain crab, Petrolisthes cinctipes and Petrolisthes manimaculis (Anomura: Porcellanidae).</title>
        <authorList>
            <person name="Angst P."/>
        </authorList>
    </citation>
    <scope>NUCLEOTIDE SEQUENCE</scope>
    <source>
        <strain evidence="1">PB745_01</strain>
        <tissue evidence="1">Gill</tissue>
    </source>
</reference>
<dbReference type="EMBL" id="JAWQEG010003806">
    <property type="protein sequence ID" value="KAK3864383.1"/>
    <property type="molecule type" value="Genomic_DNA"/>
</dbReference>
<name>A0AAE1K6P8_PETCI</name>
<comment type="caution">
    <text evidence="1">The sequence shown here is derived from an EMBL/GenBank/DDBJ whole genome shotgun (WGS) entry which is preliminary data.</text>
</comment>
<accession>A0AAE1K6P8</accession>
<evidence type="ECO:0000313" key="2">
    <source>
        <dbReference type="Proteomes" id="UP001286313"/>
    </source>
</evidence>
<keyword evidence="2" id="KW-1185">Reference proteome</keyword>
<sequence length="74" mass="8295">MAVPPRLCELQVKVETEGTARPRCLLDMTVQNDPKSNQKEDICLEFTPETLSATIHSLLKVRSQLDSIAKKTKV</sequence>
<dbReference type="AlphaFoldDB" id="A0AAE1K6P8"/>
<organism evidence="1 2">
    <name type="scientific">Petrolisthes cinctipes</name>
    <name type="common">Flat porcelain crab</name>
    <dbReference type="NCBI Taxonomy" id="88211"/>
    <lineage>
        <taxon>Eukaryota</taxon>
        <taxon>Metazoa</taxon>
        <taxon>Ecdysozoa</taxon>
        <taxon>Arthropoda</taxon>
        <taxon>Crustacea</taxon>
        <taxon>Multicrustacea</taxon>
        <taxon>Malacostraca</taxon>
        <taxon>Eumalacostraca</taxon>
        <taxon>Eucarida</taxon>
        <taxon>Decapoda</taxon>
        <taxon>Pleocyemata</taxon>
        <taxon>Anomura</taxon>
        <taxon>Galatheoidea</taxon>
        <taxon>Porcellanidae</taxon>
        <taxon>Petrolisthes</taxon>
    </lineage>
</organism>